<comment type="caution">
    <text evidence="2">The sequence shown here is derived from an EMBL/GenBank/DDBJ whole genome shotgun (WGS) entry which is preliminary data.</text>
</comment>
<accession>A0A1M2W6V6</accession>
<keyword evidence="3" id="KW-1185">Reference proteome</keyword>
<dbReference type="Proteomes" id="UP000184267">
    <property type="component" value="Unassembled WGS sequence"/>
</dbReference>
<gene>
    <name evidence="2" type="ORF">TRAPUB_5919</name>
</gene>
<dbReference type="OMA" id="YHGATER"/>
<dbReference type="InterPro" id="IPR036047">
    <property type="entry name" value="F-box-like_dom_sf"/>
</dbReference>
<dbReference type="OrthoDB" id="2754196at2759"/>
<dbReference type="SUPFAM" id="SSF81383">
    <property type="entry name" value="F-box domain"/>
    <property type="match status" value="1"/>
</dbReference>
<protein>
    <recommendedName>
        <fullName evidence="1">F-box domain-containing protein</fullName>
    </recommendedName>
</protein>
<evidence type="ECO:0000259" key="1">
    <source>
        <dbReference type="Pfam" id="PF12937"/>
    </source>
</evidence>
<dbReference type="EMBL" id="MNAD01000147">
    <property type="protein sequence ID" value="OJT15591.1"/>
    <property type="molecule type" value="Genomic_DNA"/>
</dbReference>
<organism evidence="2 3">
    <name type="scientific">Trametes pubescens</name>
    <name type="common">White-rot fungus</name>
    <dbReference type="NCBI Taxonomy" id="154538"/>
    <lineage>
        <taxon>Eukaryota</taxon>
        <taxon>Fungi</taxon>
        <taxon>Dikarya</taxon>
        <taxon>Basidiomycota</taxon>
        <taxon>Agaricomycotina</taxon>
        <taxon>Agaricomycetes</taxon>
        <taxon>Polyporales</taxon>
        <taxon>Polyporaceae</taxon>
        <taxon>Trametes</taxon>
    </lineage>
</organism>
<dbReference type="Gene3D" id="1.20.1280.50">
    <property type="match status" value="1"/>
</dbReference>
<feature type="domain" description="F-box" evidence="1">
    <location>
        <begin position="34"/>
        <end position="99"/>
    </location>
</feature>
<dbReference type="Pfam" id="PF12937">
    <property type="entry name" value="F-box-like"/>
    <property type="match status" value="1"/>
</dbReference>
<dbReference type="AlphaFoldDB" id="A0A1M2W6V6"/>
<proteinExistence type="predicted"/>
<evidence type="ECO:0000313" key="2">
    <source>
        <dbReference type="EMBL" id="OJT15591.1"/>
    </source>
</evidence>
<sequence length="568" mass="64391">MLRVDVLQLAQSDDTLTKVLIELRHCLNSLTPVDQIPPEILAHIFGYVLQLSGHEGTPKLYHGATERVRTRPLLALSHVSSKWRAVALNTPSLWTRIDNHDGAQLEAFIQRSGAMPLSLHLLTQDAERLDHLLQEEGHRIRRLDLTEYPHWVDPPAHLQVAAPLLECLTITSECAPVRDDESDATPILFGERVSNLRAFALRPLYMWIPGNYFPHLTHLYLGTFRGRILYDDTMRYLTSLFSNTPALQYLFFSGLQAAAVLTVTSTRAVLPSLRAFTCIDSDLAATLLLLQRVELPENVLVRLDDLHVHSGDPGDGAYLPCRLASERFVASFTRLEIAADDNNLHLVAEGPRSALWIRATCYVDDRQDQWAPWVTTLHAMLPLARIKTLHVSLLNEVIIPNHLLAYIPDLTALALRIHPDYREMDEDTCWGLLNELFRALSGDAPIVCPALESVGVEIWGGDTEDFRLPPASEVVRRMVRARTRAGKPLRRLALQPHLERDLESPEMVAAFRAALALIKRDVEDVELVRDSESVVCLFKMSDVWKVDAFEEYWELLDDERPRYNIPWL</sequence>
<dbReference type="STRING" id="154538.A0A1M2W6V6"/>
<dbReference type="InterPro" id="IPR001810">
    <property type="entry name" value="F-box_dom"/>
</dbReference>
<evidence type="ECO:0000313" key="3">
    <source>
        <dbReference type="Proteomes" id="UP000184267"/>
    </source>
</evidence>
<reference evidence="2 3" key="1">
    <citation type="submission" date="2016-10" db="EMBL/GenBank/DDBJ databases">
        <title>Genome sequence of the basidiomycete white-rot fungus Trametes pubescens.</title>
        <authorList>
            <person name="Makela M.R."/>
            <person name="Granchi Z."/>
            <person name="Peng M."/>
            <person name="De Vries R.P."/>
            <person name="Grigoriev I."/>
            <person name="Riley R."/>
            <person name="Hilden K."/>
        </authorList>
    </citation>
    <scope>NUCLEOTIDE SEQUENCE [LARGE SCALE GENOMIC DNA]</scope>
    <source>
        <strain evidence="2 3">FBCC735</strain>
    </source>
</reference>
<name>A0A1M2W6V6_TRAPU</name>